<dbReference type="InterPro" id="IPR003959">
    <property type="entry name" value="ATPase_AAA_core"/>
</dbReference>
<keyword evidence="1 4" id="KW-0547">Nucleotide-binding</keyword>
<evidence type="ECO:0000256" key="3">
    <source>
        <dbReference type="ARBA" id="ARBA00023054"/>
    </source>
</evidence>
<accession>A0A7J7IH54</accession>
<feature type="domain" description="AAA+ ATPase" evidence="5">
    <location>
        <begin position="486"/>
        <end position="632"/>
    </location>
</feature>
<dbReference type="EMBL" id="VWRR01000010">
    <property type="protein sequence ID" value="KAF6002338.1"/>
    <property type="molecule type" value="Genomic_DNA"/>
</dbReference>
<keyword evidence="7" id="KW-1185">Reference proteome</keyword>
<dbReference type="InterPro" id="IPR003593">
    <property type="entry name" value="AAA+_ATPase"/>
</dbReference>
<dbReference type="PROSITE" id="PS00674">
    <property type="entry name" value="AAA"/>
    <property type="match status" value="1"/>
</dbReference>
<keyword evidence="2 4" id="KW-0067">ATP-binding</keyword>
<evidence type="ECO:0000256" key="4">
    <source>
        <dbReference type="RuleBase" id="RU003651"/>
    </source>
</evidence>
<reference evidence="6 7" key="1">
    <citation type="journal article" date="2020" name="J. Phycol.">
        <title>Comparative genome analysis reveals Cyanidiococcus gen. nov., a new extremophilic red algal genus sister to Cyanidioschyzon (Cyanidioschyzonaceae, Rhodophyta).</title>
        <authorList>
            <person name="Liu S.-L."/>
            <person name="Chiang Y.-R."/>
            <person name="Yoon H.S."/>
            <person name="Fu H.-Y."/>
        </authorList>
    </citation>
    <scope>NUCLEOTIDE SEQUENCE [LARGE SCALE GENOMIC DNA]</scope>
    <source>
        <strain evidence="6 7">THAL066</strain>
    </source>
</reference>
<dbReference type="GO" id="GO:0005524">
    <property type="term" value="F:ATP binding"/>
    <property type="evidence" value="ECO:0007669"/>
    <property type="project" value="UniProtKB-KW"/>
</dbReference>
<dbReference type="Pfam" id="PF00004">
    <property type="entry name" value="AAA"/>
    <property type="match status" value="2"/>
</dbReference>
<dbReference type="OrthoDB" id="10453161at2759"/>
<comment type="similarity">
    <text evidence="4">Belongs to the AAA ATPase family.</text>
</comment>
<evidence type="ECO:0000313" key="6">
    <source>
        <dbReference type="EMBL" id="KAF6002338.1"/>
    </source>
</evidence>
<evidence type="ECO:0000256" key="2">
    <source>
        <dbReference type="ARBA" id="ARBA00022840"/>
    </source>
</evidence>
<gene>
    <name evidence="6" type="ORF">F1559_000203</name>
</gene>
<name>A0A7J7IH54_9RHOD</name>
<comment type="caution">
    <text evidence="6">The sequence shown here is derived from an EMBL/GenBank/DDBJ whole genome shotgun (WGS) entry which is preliminary data.</text>
</comment>
<dbReference type="Proteomes" id="UP000530660">
    <property type="component" value="Unassembled WGS sequence"/>
</dbReference>
<dbReference type="Gene3D" id="3.40.50.300">
    <property type="entry name" value="P-loop containing nucleotide triphosphate hydrolases"/>
    <property type="match status" value="2"/>
</dbReference>
<proteinExistence type="inferred from homology"/>
<dbReference type="InterPro" id="IPR050168">
    <property type="entry name" value="AAA_ATPase_domain"/>
</dbReference>
<dbReference type="InterPro" id="IPR027417">
    <property type="entry name" value="P-loop_NTPase"/>
</dbReference>
<dbReference type="PANTHER" id="PTHR23077:SF117">
    <property type="entry name" value="AAA+ ATPASE DOMAIN-CONTAINING PROTEIN"/>
    <property type="match status" value="1"/>
</dbReference>
<dbReference type="SMART" id="SM00382">
    <property type="entry name" value="AAA"/>
    <property type="match status" value="2"/>
</dbReference>
<dbReference type="Gene3D" id="1.10.8.60">
    <property type="match status" value="1"/>
</dbReference>
<sequence length="700" mass="76091">MRGQHPDLSGSGRALVPRRWWPKHAAAGAVGVVAGSALCTLWPSGPYNAAEAAVPQRSAEHGSEHRQLLYDDSVRFVRGSIHVTPCASSAEPDHDAQTLIELVGPRLPAKTVMLEDRHLGDMLAPIAEDHWKSVLRYLPVAVGALIHERWRVCVALGGNWITHSTCIHILPKSPVPVSRGMPQPLLSESETRMRFAEELIDLIRKLWELPPEACSRRIYGLILVGPSRVGKTFAVKQVARLLASKLVCFRVRRHEHRLASIQARLAALRAEICWLLNHATTLGTRARIIVLFDDLDCLCSGAGLESSRLAESSTDPLASMIGHWFDAMQQRLASSSHAVICVATVGDLERIDATLRRADRFEWLIHAAAPTTAERMALLKTLGATNPSWLAAQTAGYLAADCVRLAKHAFSFREAGSVTAASFRIYRIEHAGQRYALAENHPGGQSAECQGFAMLGGHDDIKQALFRALAWPLRYRETCARLGVRPARAVLLYGPPGCGKTRLVRAAVDTLQQQGIPFTFLSLSSADLYSAFLGESERTLREVFAIARSLCPALIFLDEIDTLVGARGCTTSAGASDIANRLLGTLLTEIDSLNDTDAHVVVVGATNRIDRVDPALLRPGRFDVQLEVPLPGLADRRAISTLYLAKAADGLLRARAGDASLVPLSSADLDAFVESTAGCSGAEIEQICFDKVLHELRLTD</sequence>
<dbReference type="GO" id="GO:0016887">
    <property type="term" value="F:ATP hydrolysis activity"/>
    <property type="evidence" value="ECO:0007669"/>
    <property type="project" value="InterPro"/>
</dbReference>
<evidence type="ECO:0000259" key="5">
    <source>
        <dbReference type="SMART" id="SM00382"/>
    </source>
</evidence>
<dbReference type="SUPFAM" id="SSF52540">
    <property type="entry name" value="P-loop containing nucleoside triphosphate hydrolases"/>
    <property type="match status" value="2"/>
</dbReference>
<keyword evidence="3" id="KW-0175">Coiled coil</keyword>
<evidence type="ECO:0000256" key="1">
    <source>
        <dbReference type="ARBA" id="ARBA00022741"/>
    </source>
</evidence>
<organism evidence="6 7">
    <name type="scientific">Cyanidiococcus yangmingshanensis</name>
    <dbReference type="NCBI Taxonomy" id="2690220"/>
    <lineage>
        <taxon>Eukaryota</taxon>
        <taxon>Rhodophyta</taxon>
        <taxon>Bangiophyceae</taxon>
        <taxon>Cyanidiales</taxon>
        <taxon>Cyanidiaceae</taxon>
        <taxon>Cyanidiococcus</taxon>
    </lineage>
</organism>
<dbReference type="InterPro" id="IPR003960">
    <property type="entry name" value="ATPase_AAA_CS"/>
</dbReference>
<feature type="domain" description="AAA+ ATPase" evidence="5">
    <location>
        <begin position="217"/>
        <end position="369"/>
    </location>
</feature>
<evidence type="ECO:0000313" key="7">
    <source>
        <dbReference type="Proteomes" id="UP000530660"/>
    </source>
</evidence>
<dbReference type="PANTHER" id="PTHR23077">
    <property type="entry name" value="AAA-FAMILY ATPASE"/>
    <property type="match status" value="1"/>
</dbReference>
<dbReference type="AlphaFoldDB" id="A0A7J7IH54"/>
<protein>
    <recommendedName>
        <fullName evidence="5">AAA+ ATPase domain-containing protein</fullName>
    </recommendedName>
</protein>
<dbReference type="FunFam" id="3.40.50.300:FF:001025">
    <property type="entry name" value="ATPase family, AAA domain-containing 2B"/>
    <property type="match status" value="1"/>
</dbReference>